<dbReference type="SUPFAM" id="SSF54768">
    <property type="entry name" value="dsRNA-binding domain-like"/>
    <property type="match status" value="1"/>
</dbReference>
<feature type="domain" description="DRBM" evidence="3">
    <location>
        <begin position="396"/>
        <end position="463"/>
    </location>
</feature>
<dbReference type="GeneID" id="103510676"/>
<evidence type="ECO:0000256" key="1">
    <source>
        <dbReference type="PROSITE-ProRule" id="PRU00266"/>
    </source>
</evidence>
<dbReference type="STRING" id="121845.A0A1S3D3H2"/>
<evidence type="ECO:0000256" key="2">
    <source>
        <dbReference type="SAM" id="MobiDB-lite"/>
    </source>
</evidence>
<proteinExistence type="predicted"/>
<dbReference type="SMART" id="SM00358">
    <property type="entry name" value="DSRM"/>
    <property type="match status" value="2"/>
</dbReference>
<reference evidence="5" key="1">
    <citation type="submission" date="2025-08" db="UniProtKB">
        <authorList>
            <consortium name="RefSeq"/>
        </authorList>
    </citation>
    <scope>IDENTIFICATION</scope>
</reference>
<dbReference type="GO" id="GO:0042802">
    <property type="term" value="F:identical protein binding"/>
    <property type="evidence" value="ECO:0007669"/>
    <property type="project" value="InterPro"/>
</dbReference>
<dbReference type="GO" id="GO:0020037">
    <property type="term" value="F:heme binding"/>
    <property type="evidence" value="ECO:0007669"/>
    <property type="project" value="InterPro"/>
</dbReference>
<keyword evidence="4" id="KW-1185">Reference proteome</keyword>
<sequence>MGNEDGHTLQYSLHENRDFGDLREFAILDEANDSEDEDVMGRYEASDSETELSQEAVEALLKSGTSDFCVKEKFDMDKFTSNDCEDLPPDWVRKEYSAGIPFYVHVPSNIVSTTRPYMLGTGSIKKHKLCTNAIPCLDYMKRHIVEQSQNESGPSEETNAVTRDESLPPKDNTQEIPSSFGGADIKCHADSVQNKSENFMTHEEVVKYFKKLYKYKTITMRRFSSWKMKRAFVHKQKCQNKITKNIPAAPEGTVVISVPMLNTRTNKLEIQDWSLNPKGKSYVCILHEYLQRAVKTHPVYDFKELENAKTPYLATIKLNDMQYGSGIGSSKRIAKLEAAKATLEILLPQLKNIWKKNETSSTSTVVNDEDKYSLFDSVKITDPKVTQYCKALGEAPPYSMLLSCIEKNFEDDIQEIKQSSKPIGKDKFLFTMEIEGYSASVKCSSKKEGKQLASQTILQQLHPQVHYLGSLLRLYGNAVLKGIREKKSHGSDENKVPKKKIDDSPNFEVLRNLRDTMNVIYADRKHLLEMGCFKPPPDIDECVMNMYKEMKSRAKNSNRGMSVIPESNPNQTSISEPDVDSSQPVQIPDQPVQNCSSLQSSLQDNVSTNKNYGIE</sequence>
<dbReference type="GO" id="GO:0003725">
    <property type="term" value="F:double-stranded RNA binding"/>
    <property type="evidence" value="ECO:0007669"/>
    <property type="project" value="TreeGrafter"/>
</dbReference>
<accession>A0A1S3D3H2</accession>
<gene>
    <name evidence="5" type="primary">LOC103510676</name>
</gene>
<dbReference type="AlphaFoldDB" id="A0A1S3D3H2"/>
<dbReference type="Pfam" id="PF00035">
    <property type="entry name" value="dsrm"/>
    <property type="match status" value="1"/>
</dbReference>
<dbReference type="Proteomes" id="UP000079169">
    <property type="component" value="Unplaced"/>
</dbReference>
<dbReference type="GO" id="GO:0070878">
    <property type="term" value="F:primary miRNA binding"/>
    <property type="evidence" value="ECO:0007669"/>
    <property type="project" value="TreeGrafter"/>
</dbReference>
<dbReference type="RefSeq" id="XP_008473582.1">
    <property type="nucleotide sequence ID" value="XM_008475360.3"/>
</dbReference>
<keyword evidence="1" id="KW-0694">RNA-binding</keyword>
<dbReference type="PROSITE" id="PS50137">
    <property type="entry name" value="DS_RBD"/>
    <property type="match status" value="2"/>
</dbReference>
<dbReference type="CDD" id="cd19867">
    <property type="entry name" value="DSRM_DGCR8_rpt1"/>
    <property type="match status" value="1"/>
</dbReference>
<evidence type="ECO:0000313" key="4">
    <source>
        <dbReference type="Proteomes" id="UP000079169"/>
    </source>
</evidence>
<dbReference type="GO" id="GO:0031053">
    <property type="term" value="P:primary miRNA processing"/>
    <property type="evidence" value="ECO:0007669"/>
    <property type="project" value="InterPro"/>
</dbReference>
<dbReference type="Gene3D" id="3.30.160.590">
    <property type="match status" value="1"/>
</dbReference>
<dbReference type="KEGG" id="dci:103510676"/>
<dbReference type="PaxDb" id="121845-A0A1S3D3H2"/>
<dbReference type="PANTHER" id="PTHR13482">
    <property type="entry name" value="MICRORNA PROCESSOR COMPLEX SUBUNIT DGCR8"/>
    <property type="match status" value="1"/>
</dbReference>
<dbReference type="FunFam" id="3.30.160.20:FF:000021">
    <property type="entry name" value="Microprocessor complex subunit DGCR8"/>
    <property type="match status" value="1"/>
</dbReference>
<dbReference type="Gene3D" id="3.30.160.20">
    <property type="match status" value="2"/>
</dbReference>
<dbReference type="InterPro" id="IPR040375">
    <property type="entry name" value="DGCR8"/>
</dbReference>
<dbReference type="Gene3D" id="2.20.70.10">
    <property type="match status" value="1"/>
</dbReference>
<feature type="compositionally biased region" description="Polar residues" evidence="2">
    <location>
        <begin position="147"/>
        <end position="161"/>
    </location>
</feature>
<dbReference type="PANTHER" id="PTHR13482:SF3">
    <property type="entry name" value="MICROPROCESSOR COMPLEX SUBUNIT DGCR8"/>
    <property type="match status" value="1"/>
</dbReference>
<dbReference type="GO" id="GO:0070877">
    <property type="term" value="C:microprocessor complex"/>
    <property type="evidence" value="ECO:0007669"/>
    <property type="project" value="InterPro"/>
</dbReference>
<evidence type="ECO:0000259" key="3">
    <source>
        <dbReference type="PROSITE" id="PS50137"/>
    </source>
</evidence>
<feature type="compositionally biased region" description="Polar residues" evidence="2">
    <location>
        <begin position="555"/>
        <end position="615"/>
    </location>
</feature>
<dbReference type="InterPro" id="IPR014720">
    <property type="entry name" value="dsRBD_dom"/>
</dbReference>
<feature type="domain" description="DRBM" evidence="3">
    <location>
        <begin position="281"/>
        <end position="348"/>
    </location>
</feature>
<protein>
    <submittedName>
        <fullName evidence="5">Microprocessor complex subunit DGCR8-like</fullName>
    </submittedName>
</protein>
<dbReference type="OMA" id="NNDGERM"/>
<feature type="region of interest" description="Disordered" evidence="2">
    <location>
        <begin position="147"/>
        <end position="179"/>
    </location>
</feature>
<evidence type="ECO:0000313" key="5">
    <source>
        <dbReference type="RefSeq" id="XP_008473582.1"/>
    </source>
</evidence>
<organism evidence="4 5">
    <name type="scientific">Diaphorina citri</name>
    <name type="common">Asian citrus psyllid</name>
    <dbReference type="NCBI Taxonomy" id="121845"/>
    <lineage>
        <taxon>Eukaryota</taxon>
        <taxon>Metazoa</taxon>
        <taxon>Ecdysozoa</taxon>
        <taxon>Arthropoda</taxon>
        <taxon>Hexapoda</taxon>
        <taxon>Insecta</taxon>
        <taxon>Pterygota</taxon>
        <taxon>Neoptera</taxon>
        <taxon>Paraneoptera</taxon>
        <taxon>Hemiptera</taxon>
        <taxon>Sternorrhyncha</taxon>
        <taxon>Psylloidea</taxon>
        <taxon>Psyllidae</taxon>
        <taxon>Diaphorininae</taxon>
        <taxon>Diaphorina</taxon>
    </lineage>
</organism>
<name>A0A1S3D3H2_DIACI</name>
<feature type="region of interest" description="Disordered" evidence="2">
    <location>
        <begin position="553"/>
        <end position="615"/>
    </location>
</feature>
<dbReference type="CDD" id="cd19868">
    <property type="entry name" value="DSRM_DGCR8_rpt2"/>
    <property type="match status" value="1"/>
</dbReference>